<protein>
    <submittedName>
        <fullName evidence="3">Cupin domain-containing protein</fullName>
    </submittedName>
</protein>
<gene>
    <name evidence="3" type="ORF">H9L14_06935</name>
</gene>
<evidence type="ECO:0000313" key="4">
    <source>
        <dbReference type="Proteomes" id="UP000516105"/>
    </source>
</evidence>
<dbReference type="RefSeq" id="WP_187709731.1">
    <property type="nucleotide sequence ID" value="NZ_CP060782.1"/>
</dbReference>
<feature type="signal peptide" evidence="1">
    <location>
        <begin position="1"/>
        <end position="26"/>
    </location>
</feature>
<reference evidence="3 4" key="1">
    <citation type="submission" date="2020-08" db="EMBL/GenBank/DDBJ databases">
        <title>Genome sequence of Sphingomonas sediminicola KACC 15039T.</title>
        <authorList>
            <person name="Hyun D.-W."/>
            <person name="Bae J.-W."/>
        </authorList>
    </citation>
    <scope>NUCLEOTIDE SEQUENCE [LARGE SCALE GENOMIC DNA]</scope>
    <source>
        <strain evidence="3 4">KACC 15039</strain>
    </source>
</reference>
<dbReference type="SUPFAM" id="SSF51182">
    <property type="entry name" value="RmlC-like cupins"/>
    <property type="match status" value="1"/>
</dbReference>
<dbReference type="Gene3D" id="2.60.120.10">
    <property type="entry name" value="Jelly Rolls"/>
    <property type="match status" value="1"/>
</dbReference>
<evidence type="ECO:0000259" key="2">
    <source>
        <dbReference type="Pfam" id="PF07883"/>
    </source>
</evidence>
<dbReference type="InterPro" id="IPR013096">
    <property type="entry name" value="Cupin_2"/>
</dbReference>
<keyword evidence="1" id="KW-0732">Signal</keyword>
<dbReference type="EMBL" id="CP060782">
    <property type="protein sequence ID" value="QNP46778.1"/>
    <property type="molecule type" value="Genomic_DNA"/>
</dbReference>
<keyword evidence="4" id="KW-1185">Reference proteome</keyword>
<feature type="chain" id="PRO_5045304509" evidence="1">
    <location>
        <begin position="27"/>
        <end position="166"/>
    </location>
</feature>
<dbReference type="InterPro" id="IPR014710">
    <property type="entry name" value="RmlC-like_jellyroll"/>
</dbReference>
<sequence>MNRILRFIPVSAMLIASSIVSAPASATPGSGFAPSPIVNGTFGTLTVNTSNDKTDKWGMILKTLSSTDIGADRLTVQSGGYSGWHAHPAPVFVTVTQGSIIWYNGSDPLCTGTPHSAGDSFIEDAYVTHNITSASGAEFVAVVIKPSGFPGPAFRLNRDKPNNCNF</sequence>
<proteinExistence type="predicted"/>
<evidence type="ECO:0000313" key="3">
    <source>
        <dbReference type="EMBL" id="QNP46778.1"/>
    </source>
</evidence>
<organism evidence="3 4">
    <name type="scientific">Sphingomonas sediminicola</name>
    <dbReference type="NCBI Taxonomy" id="386874"/>
    <lineage>
        <taxon>Bacteria</taxon>
        <taxon>Pseudomonadati</taxon>
        <taxon>Pseudomonadota</taxon>
        <taxon>Alphaproteobacteria</taxon>
        <taxon>Sphingomonadales</taxon>
        <taxon>Sphingomonadaceae</taxon>
        <taxon>Sphingomonas</taxon>
    </lineage>
</organism>
<dbReference type="Proteomes" id="UP000516105">
    <property type="component" value="Chromosome"/>
</dbReference>
<dbReference type="Pfam" id="PF07883">
    <property type="entry name" value="Cupin_2"/>
    <property type="match status" value="1"/>
</dbReference>
<dbReference type="InterPro" id="IPR011051">
    <property type="entry name" value="RmlC_Cupin_sf"/>
</dbReference>
<name>A0ABX6TDE4_9SPHN</name>
<accession>A0ABX6TDE4</accession>
<evidence type="ECO:0000256" key="1">
    <source>
        <dbReference type="SAM" id="SignalP"/>
    </source>
</evidence>
<feature type="domain" description="Cupin type-2" evidence="2">
    <location>
        <begin position="74"/>
        <end position="144"/>
    </location>
</feature>